<dbReference type="EMBL" id="JXLC01000027">
    <property type="protein sequence ID" value="OJG87752.1"/>
    <property type="molecule type" value="Genomic_DNA"/>
</dbReference>
<dbReference type="OrthoDB" id="2170847at2"/>
<protein>
    <submittedName>
        <fullName evidence="2">Uncharacterized protein</fullName>
    </submittedName>
</protein>
<evidence type="ECO:0000313" key="2">
    <source>
        <dbReference type="EMBL" id="OJG87752.1"/>
    </source>
</evidence>
<reference evidence="1 3" key="2">
    <citation type="submission" date="2015-12" db="EMBL/GenBank/DDBJ databases">
        <authorList>
            <person name="Lauer A."/>
            <person name="Humrighouse B."/>
            <person name="Loparev V."/>
            <person name="Shewmaker P.L."/>
            <person name="Whitney A.M."/>
            <person name="McLaughlin R.W."/>
        </authorList>
    </citation>
    <scope>NUCLEOTIDE SEQUENCE [LARGE SCALE GENOMIC DNA]</scope>
    <source>
        <strain evidence="1 3">LMG 23085</strain>
    </source>
</reference>
<keyword evidence="3" id="KW-1185">Reference proteome</keyword>
<proteinExistence type="predicted"/>
<dbReference type="KEGG" id="ess:ATZ33_08745"/>
<evidence type="ECO:0000313" key="4">
    <source>
        <dbReference type="Proteomes" id="UP000183039"/>
    </source>
</evidence>
<name>A0A0S3KAW9_9ENTE</name>
<evidence type="ECO:0000313" key="1">
    <source>
        <dbReference type="EMBL" id="ALS01450.1"/>
    </source>
</evidence>
<reference evidence="2 4" key="1">
    <citation type="submission" date="2014-12" db="EMBL/GenBank/DDBJ databases">
        <title>Draft genome sequences of 29 type strains of Enterococci.</title>
        <authorList>
            <person name="Zhong Z."/>
            <person name="Sun Z."/>
            <person name="Liu W."/>
            <person name="Zhang W."/>
            <person name="Zhang H."/>
        </authorList>
    </citation>
    <scope>NUCLEOTIDE SEQUENCE [LARGE SCALE GENOMIC DNA]</scope>
    <source>
        <strain evidence="2 4">DSM 22801</strain>
    </source>
</reference>
<evidence type="ECO:0000313" key="3">
    <source>
        <dbReference type="Proteomes" id="UP000065511"/>
    </source>
</evidence>
<dbReference type="EMBL" id="CP013614">
    <property type="protein sequence ID" value="ALS01450.1"/>
    <property type="molecule type" value="Genomic_DNA"/>
</dbReference>
<dbReference type="Proteomes" id="UP000183039">
    <property type="component" value="Unassembled WGS sequence"/>
</dbReference>
<sequence>MKIKNTKKKSSKLPNKKSLFKWKLLLFTAVFMIAVGISLSFYQKVTKKFLIQATPYSDQTIILDKGTENEFEVPSDGKNVFEKDLLPKYADYKQGSQIKLNLNREMFSGYSTTLNDRVIQAVKTKENKVIELRLFGNYGFEGINNTKEMTYGQLALIDANGNVEKTIWVAEKAPEWMPSRNDPSHSAPSGLYDNQNGTFSIYYTGSSSRRMSLLIDNNLNVVSREKINENGHDRQGQTNNRTSVDYEGNRYAYVFFNDSAAVKEKTKYNVFTIDAQGKYILNFKLKAMNAAFDYGALIGENQKPDGWRDGIDSDSLIRGTNEEFVGISELNTTTGLAPKLKFLNIWSAAGDLLYTYQPNDGKGSATLNFIRAISSPREYYFTETLSSEVSLKKLDIATKKVETIKVFPKGTKIDFVQNDNGEYSFYGYITEFNGIFRGYGEKPALVVGRMDKNFTIISLSGIASADKISLVVILSLNNENYYVGGNILGGKEFVENSFPDGAKEKQFSGKMTNSLYGILKVVDDYSPIIKGDDLKINVSDPRFSDVTFLNNMLIYGTDKVDRTHKDAIKVYDQHDLVRSLDLKDEEWLYDRINRNPLNPTEINWHALGLDLAMLGPQRITYFITDSQLQTTSTSRWINKIDDGMAVTDEYLLKASNFHVSIDDVATLDAVKVKNASGTKLWELFDQHELIDDGTSQKDKALVDENQLTTIKQAKKGYDLKRSQSKSPELEDYSEFIKPYPLTIYYEYKDNNDQTKKLRQDLTVFVTNGTTKVDIEKKQVIYGFGFSYPLKKAYSLTDEQIIELSKATVWKYDNIWDQNVAETDFSTNRNDEYLTGTNEFKTGINNARNPREDYQLKLTTNLIPDNVTNDLIQVKLYEDEVTLHVRQLVQKSAEGLIVPTEGYFYLDNIKNVDEQAVQRFQSIGKSGTQIDVEYTTVKLPVSFDQYFYQALVILPEYYKYDGYQLASTEANLEQIQIGLPKIDFRDDNNEYWLTLLISPSITEGDKLGLYGWSYGQKDSYLVE</sequence>
<organism evidence="2 4">
    <name type="scientific">Enterococcus silesiacus</name>
    <dbReference type="NCBI Taxonomy" id="332949"/>
    <lineage>
        <taxon>Bacteria</taxon>
        <taxon>Bacillati</taxon>
        <taxon>Bacillota</taxon>
        <taxon>Bacilli</taxon>
        <taxon>Lactobacillales</taxon>
        <taxon>Enterococcaceae</taxon>
        <taxon>Enterococcus</taxon>
    </lineage>
</organism>
<dbReference type="AlphaFoldDB" id="A0A0S3KAW9"/>
<dbReference type="Proteomes" id="UP000065511">
    <property type="component" value="Chromosome"/>
</dbReference>
<gene>
    <name evidence="1" type="ORF">ATZ33_08745</name>
    <name evidence="2" type="ORF">RV15_GL001885</name>
</gene>
<dbReference type="RefSeq" id="WP_071878870.1">
    <property type="nucleotide sequence ID" value="NZ_JXLC01000027.1"/>
</dbReference>
<accession>A0A0S3KAW9</accession>